<dbReference type="Proteomes" id="UP000799757">
    <property type="component" value="Unassembled WGS sequence"/>
</dbReference>
<feature type="compositionally biased region" description="Polar residues" evidence="1">
    <location>
        <begin position="1"/>
        <end position="22"/>
    </location>
</feature>
<reference evidence="2" key="1">
    <citation type="journal article" date="2020" name="Stud. Mycol.">
        <title>101 Dothideomycetes genomes: a test case for predicting lifestyles and emergence of pathogens.</title>
        <authorList>
            <person name="Haridas S."/>
            <person name="Albert R."/>
            <person name="Binder M."/>
            <person name="Bloem J."/>
            <person name="Labutti K."/>
            <person name="Salamov A."/>
            <person name="Andreopoulos B."/>
            <person name="Baker S."/>
            <person name="Barry K."/>
            <person name="Bills G."/>
            <person name="Bluhm B."/>
            <person name="Cannon C."/>
            <person name="Castanera R."/>
            <person name="Culley D."/>
            <person name="Daum C."/>
            <person name="Ezra D."/>
            <person name="Gonzalez J."/>
            <person name="Henrissat B."/>
            <person name="Kuo A."/>
            <person name="Liang C."/>
            <person name="Lipzen A."/>
            <person name="Lutzoni F."/>
            <person name="Magnuson J."/>
            <person name="Mondo S."/>
            <person name="Nolan M."/>
            <person name="Ohm R."/>
            <person name="Pangilinan J."/>
            <person name="Park H.-J."/>
            <person name="Ramirez L."/>
            <person name="Alfaro M."/>
            <person name="Sun H."/>
            <person name="Tritt A."/>
            <person name="Yoshinaga Y."/>
            <person name="Zwiers L.-H."/>
            <person name="Turgeon B."/>
            <person name="Goodwin S."/>
            <person name="Spatafora J."/>
            <person name="Crous P."/>
            <person name="Grigoriev I."/>
        </authorList>
    </citation>
    <scope>NUCLEOTIDE SEQUENCE</scope>
    <source>
        <strain evidence="2">CBS 109.77</strain>
    </source>
</reference>
<dbReference type="EMBL" id="MU002113">
    <property type="protein sequence ID" value="KAF2789784.1"/>
    <property type="molecule type" value="Genomic_DNA"/>
</dbReference>
<organism evidence="2 3">
    <name type="scientific">Melanomma pulvis-pyrius CBS 109.77</name>
    <dbReference type="NCBI Taxonomy" id="1314802"/>
    <lineage>
        <taxon>Eukaryota</taxon>
        <taxon>Fungi</taxon>
        <taxon>Dikarya</taxon>
        <taxon>Ascomycota</taxon>
        <taxon>Pezizomycotina</taxon>
        <taxon>Dothideomycetes</taxon>
        <taxon>Pleosporomycetidae</taxon>
        <taxon>Pleosporales</taxon>
        <taxon>Melanommataceae</taxon>
        <taxon>Melanomma</taxon>
    </lineage>
</organism>
<gene>
    <name evidence="2" type="ORF">K505DRAFT_365296</name>
</gene>
<protein>
    <submittedName>
        <fullName evidence="2">Uncharacterized protein</fullName>
    </submittedName>
</protein>
<feature type="region of interest" description="Disordered" evidence="1">
    <location>
        <begin position="43"/>
        <end position="76"/>
    </location>
</feature>
<feature type="compositionally biased region" description="Low complexity" evidence="1">
    <location>
        <begin position="57"/>
        <end position="70"/>
    </location>
</feature>
<sequence>MSTPVSTHFSESTAQHNFSSTYDQEDPMQAMSSYARIMHEHTKAQLSTATNSARRLSQASDSISSNSTSSAGVTPI</sequence>
<feature type="compositionally biased region" description="Polar residues" evidence="1">
    <location>
        <begin position="44"/>
        <end position="55"/>
    </location>
</feature>
<evidence type="ECO:0000313" key="2">
    <source>
        <dbReference type="EMBL" id="KAF2789784.1"/>
    </source>
</evidence>
<name>A0A6A6X0S1_9PLEO</name>
<proteinExistence type="predicted"/>
<accession>A0A6A6X0S1</accession>
<keyword evidence="3" id="KW-1185">Reference proteome</keyword>
<feature type="region of interest" description="Disordered" evidence="1">
    <location>
        <begin position="1"/>
        <end position="31"/>
    </location>
</feature>
<evidence type="ECO:0000256" key="1">
    <source>
        <dbReference type="SAM" id="MobiDB-lite"/>
    </source>
</evidence>
<dbReference type="OrthoDB" id="5218421at2759"/>
<evidence type="ECO:0000313" key="3">
    <source>
        <dbReference type="Proteomes" id="UP000799757"/>
    </source>
</evidence>
<dbReference type="AlphaFoldDB" id="A0A6A6X0S1"/>